<dbReference type="InterPro" id="IPR008983">
    <property type="entry name" value="Tumour_necrosis_fac-like_dom"/>
</dbReference>
<organism evidence="1 2">
    <name type="scientific">Bacillus fungorum</name>
    <dbReference type="NCBI Taxonomy" id="2039284"/>
    <lineage>
        <taxon>Bacteria</taxon>
        <taxon>Bacillati</taxon>
        <taxon>Bacillota</taxon>
        <taxon>Bacilli</taxon>
        <taxon>Bacillales</taxon>
        <taxon>Bacillaceae</taxon>
        <taxon>Bacillus</taxon>
    </lineage>
</organism>
<dbReference type="Proteomes" id="UP000228484">
    <property type="component" value="Unassembled WGS sequence"/>
</dbReference>
<accession>A0A2G6QC56</accession>
<dbReference type="Gene3D" id="2.60.120.40">
    <property type="match status" value="1"/>
</dbReference>
<reference evidence="1 2" key="1">
    <citation type="submission" date="2017-09" db="EMBL/GenBank/DDBJ databases">
        <title>Biocontrol bacteria screening and application from spent mushroom substrate.</title>
        <authorList>
            <person name="Sun X."/>
        </authorList>
    </citation>
    <scope>NUCLEOTIDE SEQUENCE [LARGE SCALE GENOMIC DNA]</scope>
    <source>
        <strain evidence="1 2">100374</strain>
    </source>
</reference>
<evidence type="ECO:0000313" key="2">
    <source>
        <dbReference type="Proteomes" id="UP000228484"/>
    </source>
</evidence>
<dbReference type="AlphaFoldDB" id="A0A2G6QC56"/>
<proteinExistence type="predicted"/>
<gene>
    <name evidence="1" type="ORF">CO726_18765</name>
</gene>
<dbReference type="EMBL" id="NWUW01000013">
    <property type="protein sequence ID" value="PIE93950.1"/>
    <property type="molecule type" value="Genomic_DNA"/>
</dbReference>
<evidence type="ECO:0000313" key="1">
    <source>
        <dbReference type="EMBL" id="PIE93950.1"/>
    </source>
</evidence>
<name>A0A2G6QC56_9BACI</name>
<sequence>MINSGQVTVNNNAAVPLTTNVVINGTAITHVPGSTDIILAPNQTYWVFYEASSGVGTGTAQLEFQLNGAIVSGTQSRATSQPSGSMTVLTSGAILTTGADPNVLTLVNTAGGARNILGANVNIIKLQ</sequence>
<evidence type="ECO:0008006" key="3">
    <source>
        <dbReference type="Google" id="ProtNLM"/>
    </source>
</evidence>
<keyword evidence="2" id="KW-1185">Reference proteome</keyword>
<protein>
    <recommendedName>
        <fullName evidence="3">BclA C-terminal domain-containing protein</fullName>
    </recommendedName>
</protein>
<comment type="caution">
    <text evidence="1">The sequence shown here is derived from an EMBL/GenBank/DDBJ whole genome shotgun (WGS) entry which is preliminary data.</text>
</comment>